<organism evidence="2 3">
    <name type="scientific">Trypanosoma brucei gambiense (strain MHOM/CI/86/DAL972)</name>
    <dbReference type="NCBI Taxonomy" id="679716"/>
    <lineage>
        <taxon>Eukaryota</taxon>
        <taxon>Discoba</taxon>
        <taxon>Euglenozoa</taxon>
        <taxon>Kinetoplastea</taxon>
        <taxon>Metakinetoplastina</taxon>
        <taxon>Trypanosomatida</taxon>
        <taxon>Trypanosomatidae</taxon>
        <taxon>Trypanosoma</taxon>
    </lineage>
</organism>
<protein>
    <submittedName>
        <fullName evidence="2">Uncharacterized protein</fullName>
    </submittedName>
</protein>
<dbReference type="GeneID" id="23867585"/>
<reference evidence="3" key="1">
    <citation type="journal article" date="2010" name="PLoS Negl. Trop. Dis.">
        <title>The genome sequence of Trypanosoma brucei gambiense, causative agent of chronic human african trypanosomiasis.</title>
        <authorList>
            <person name="Jackson A.P."/>
            <person name="Sanders M."/>
            <person name="Berry A."/>
            <person name="McQuillan J."/>
            <person name="Aslett M.A."/>
            <person name="Quail M.A."/>
            <person name="Chukualim B."/>
            <person name="Capewell P."/>
            <person name="MacLeod A."/>
            <person name="Melville S.E."/>
            <person name="Gibson W."/>
            <person name="Barry J.D."/>
            <person name="Berriman M."/>
            <person name="Hertz-Fowler C."/>
        </authorList>
    </citation>
    <scope>NUCLEOTIDE SEQUENCE [LARGE SCALE GENOMIC DNA]</scope>
    <source>
        <strain evidence="3">MHOM/CI/86/DAL972</strain>
    </source>
</reference>
<dbReference type="Proteomes" id="UP000002316">
    <property type="component" value="Chromosome 11"/>
</dbReference>
<dbReference type="KEGG" id="tbg:TbgDal_XI580"/>
<dbReference type="AlphaFoldDB" id="D0A5J2"/>
<name>D0A5J2_TRYB9</name>
<evidence type="ECO:0000313" key="2">
    <source>
        <dbReference type="EMBL" id="CBH16943.1"/>
    </source>
</evidence>
<feature type="region of interest" description="Disordered" evidence="1">
    <location>
        <begin position="85"/>
        <end position="106"/>
    </location>
</feature>
<dbReference type="OrthoDB" id="252254at2759"/>
<gene>
    <name evidence="2" type="ORF">TbgDal_XI580</name>
</gene>
<dbReference type="EMBL" id="FN554974">
    <property type="protein sequence ID" value="CBH16943.1"/>
    <property type="molecule type" value="Genomic_DNA"/>
</dbReference>
<dbReference type="RefSeq" id="XP_011779207.1">
    <property type="nucleotide sequence ID" value="XM_011780905.1"/>
</dbReference>
<sequence>MRRLSASVVGGYCSIPHQVAYREAASATWFGGTEATGSWKRSLKGAAVCLCGIACINVCFRGNALGKVHTESDVYIPAAAFRSRTREPPADGFVDGASQFEGVSVK</sequence>
<accession>D0A5J2</accession>
<evidence type="ECO:0000313" key="3">
    <source>
        <dbReference type="Proteomes" id="UP000002316"/>
    </source>
</evidence>
<evidence type="ECO:0000256" key="1">
    <source>
        <dbReference type="SAM" id="MobiDB-lite"/>
    </source>
</evidence>
<proteinExistence type="predicted"/>